<feature type="transmembrane region" description="Helical" evidence="1">
    <location>
        <begin position="20"/>
        <end position="37"/>
    </location>
</feature>
<dbReference type="EMBL" id="BRXE01000005">
    <property type="protein sequence ID" value="GLB81651.1"/>
    <property type="molecule type" value="Genomic_DNA"/>
</dbReference>
<evidence type="ECO:0000313" key="3">
    <source>
        <dbReference type="EMBL" id="GLD29199.1"/>
    </source>
</evidence>
<keyword evidence="4" id="KW-1185">Reference proteome</keyword>
<keyword evidence="1" id="KW-1133">Transmembrane helix</keyword>
<evidence type="ECO:0000313" key="4">
    <source>
        <dbReference type="Proteomes" id="UP001064782"/>
    </source>
</evidence>
<protein>
    <submittedName>
        <fullName evidence="3">Uncharacterized protein</fullName>
    </submittedName>
</protein>
<name>A0A9P3Q4X2_9MYCO</name>
<organism evidence="3 4">
    <name type="scientific">Mycobacterium kiyosense</name>
    <dbReference type="NCBI Taxonomy" id="2871094"/>
    <lineage>
        <taxon>Bacteria</taxon>
        <taxon>Bacillati</taxon>
        <taxon>Actinomycetota</taxon>
        <taxon>Actinomycetes</taxon>
        <taxon>Mycobacteriales</taxon>
        <taxon>Mycobacteriaceae</taxon>
        <taxon>Mycobacterium</taxon>
    </lineage>
</organism>
<feature type="transmembrane region" description="Helical" evidence="1">
    <location>
        <begin position="106"/>
        <end position="130"/>
    </location>
</feature>
<proteinExistence type="predicted"/>
<accession>A0A9P3Q4X2</accession>
<feature type="transmembrane region" description="Helical" evidence="1">
    <location>
        <begin position="49"/>
        <end position="69"/>
    </location>
</feature>
<dbReference type="AlphaFoldDB" id="A0A9P3Q4X2"/>
<keyword evidence="1" id="KW-0812">Transmembrane</keyword>
<sequence>MSQMIRSWRSIKIRRIRSWLAVSAAAALIPWITYLAFTLPQNYAARNWGTTWVGFDILLLAFMVATAVTGFIRHQLLTLFAFTTGVLLICDAWFDVMTAEDTDRLIAVLAATLGELPLATILIGGTLRIMRLQLPPSSRKFLRYRALRPKRPRVGSKVRKPSMTGS</sequence>
<comment type="caution">
    <text evidence="3">The sequence shown here is derived from an EMBL/GenBank/DDBJ whole genome shotgun (WGS) entry which is preliminary data.</text>
</comment>
<feature type="transmembrane region" description="Helical" evidence="1">
    <location>
        <begin position="76"/>
        <end position="94"/>
    </location>
</feature>
<gene>
    <name evidence="3" type="ORF">Mkiyose1413_10820</name>
    <name evidence="2" type="ORF">SRL2020028_09070</name>
</gene>
<dbReference type="EMBL" id="BRZI01000004">
    <property type="protein sequence ID" value="GLD29199.1"/>
    <property type="molecule type" value="Genomic_DNA"/>
</dbReference>
<evidence type="ECO:0000313" key="2">
    <source>
        <dbReference type="EMBL" id="GLB81651.1"/>
    </source>
</evidence>
<evidence type="ECO:0000256" key="1">
    <source>
        <dbReference type="SAM" id="Phobius"/>
    </source>
</evidence>
<keyword evidence="1" id="KW-0472">Membrane</keyword>
<dbReference type="Proteomes" id="UP001165663">
    <property type="component" value="Unassembled WGS sequence"/>
</dbReference>
<dbReference type="Proteomes" id="UP001064782">
    <property type="component" value="Unassembled WGS sequence"/>
</dbReference>
<reference evidence="3" key="1">
    <citation type="submission" date="2022-08" db="EMBL/GenBank/DDBJ databases">
        <title>Mycobacterium kiyosense sp. nov., scotochromogenic slow-glowing species isolated from respiratory specimens.</title>
        <authorList>
            <person name="Fukano H."/>
            <person name="Kazumi Y."/>
            <person name="Sakagami N."/>
            <person name="Ato M."/>
            <person name="Mitarai S."/>
            <person name="Hoshino Y."/>
        </authorList>
    </citation>
    <scope>NUCLEOTIDE SEQUENCE</scope>
    <source>
        <strain evidence="3">1413</strain>
        <strain evidence="2">SRL2020-028</strain>
    </source>
</reference>